<proteinExistence type="predicted"/>
<dbReference type="AlphaFoldDB" id="A0A101TFX4"/>
<sequence>MRTSTLSAPRDCDGLITDPDDAVFLWHEPDLSGPGWDAYAHREHAGLVKPDPTPERLLARILIVRTLSDG</sequence>
<organism evidence="1 2">
    <name type="scientific">Streptomyces caeruleatus</name>
    <dbReference type="NCBI Taxonomy" id="661399"/>
    <lineage>
        <taxon>Bacteria</taxon>
        <taxon>Bacillati</taxon>
        <taxon>Actinomycetota</taxon>
        <taxon>Actinomycetes</taxon>
        <taxon>Kitasatosporales</taxon>
        <taxon>Streptomycetaceae</taxon>
        <taxon>Streptomyces</taxon>
    </lineage>
</organism>
<evidence type="ECO:0000313" key="2">
    <source>
        <dbReference type="Proteomes" id="UP000053429"/>
    </source>
</evidence>
<name>A0A101TFX4_9ACTN</name>
<comment type="caution">
    <text evidence="1">The sequence shown here is derived from an EMBL/GenBank/DDBJ whole genome shotgun (WGS) entry which is preliminary data.</text>
</comment>
<protein>
    <submittedName>
        <fullName evidence="1">Uncharacterized protein</fullName>
    </submittedName>
</protein>
<keyword evidence="2" id="KW-1185">Reference proteome</keyword>
<evidence type="ECO:0000313" key="1">
    <source>
        <dbReference type="EMBL" id="KUN91623.1"/>
    </source>
</evidence>
<gene>
    <name evidence="1" type="ORF">AQJ67_41710</name>
</gene>
<accession>A0A101TFX4</accession>
<dbReference type="Proteomes" id="UP000053429">
    <property type="component" value="Unassembled WGS sequence"/>
</dbReference>
<dbReference type="EMBL" id="LMWY01000064">
    <property type="protein sequence ID" value="KUN91623.1"/>
    <property type="molecule type" value="Genomic_DNA"/>
</dbReference>
<reference evidence="1 2" key="1">
    <citation type="submission" date="2015-10" db="EMBL/GenBank/DDBJ databases">
        <title>Draft genome sequence of Streptomyces caeruleatus NRRL B-24802, type strain for the species Streptomyces caeruleatus.</title>
        <authorList>
            <person name="Ruckert C."/>
            <person name="Winkler A."/>
            <person name="Kalinowski J."/>
            <person name="Kampfer P."/>
            <person name="Glaeser S."/>
        </authorList>
    </citation>
    <scope>NUCLEOTIDE SEQUENCE [LARGE SCALE GENOMIC DNA]</scope>
    <source>
        <strain evidence="1 2">NRRL B-24802</strain>
    </source>
</reference>